<organism evidence="1 2">
    <name type="scientific">Araneus ventricosus</name>
    <name type="common">Orbweaver spider</name>
    <name type="synonym">Epeira ventricosa</name>
    <dbReference type="NCBI Taxonomy" id="182803"/>
    <lineage>
        <taxon>Eukaryota</taxon>
        <taxon>Metazoa</taxon>
        <taxon>Ecdysozoa</taxon>
        <taxon>Arthropoda</taxon>
        <taxon>Chelicerata</taxon>
        <taxon>Arachnida</taxon>
        <taxon>Araneae</taxon>
        <taxon>Araneomorphae</taxon>
        <taxon>Entelegynae</taxon>
        <taxon>Araneoidea</taxon>
        <taxon>Araneidae</taxon>
        <taxon>Araneus</taxon>
    </lineage>
</organism>
<dbReference type="AlphaFoldDB" id="A0A4Y2QPP4"/>
<dbReference type="Proteomes" id="UP000499080">
    <property type="component" value="Unassembled WGS sequence"/>
</dbReference>
<accession>A0A4Y2QPP4</accession>
<comment type="caution">
    <text evidence="1">The sequence shown here is derived from an EMBL/GenBank/DDBJ whole genome shotgun (WGS) entry which is preliminary data.</text>
</comment>
<protein>
    <submittedName>
        <fullName evidence="1">Uncharacterized protein</fullName>
    </submittedName>
</protein>
<sequence>MLLFFIKPVIHDRSTLRKRRGGTPHRSISQPIHLGGSFTVAPRKPETHPLWVIPIPYCNYFSILFQNASPCLLRFPLERERLPSPTYLHRSHFSIYGPEGKTERLDIQNG</sequence>
<evidence type="ECO:0000313" key="2">
    <source>
        <dbReference type="Proteomes" id="UP000499080"/>
    </source>
</evidence>
<keyword evidence="2" id="KW-1185">Reference proteome</keyword>
<gene>
    <name evidence="1" type="ORF">AVEN_161966_1</name>
</gene>
<name>A0A4Y2QPP4_ARAVE</name>
<proteinExistence type="predicted"/>
<dbReference type="EMBL" id="BGPR01014428">
    <property type="protein sequence ID" value="GBN65165.1"/>
    <property type="molecule type" value="Genomic_DNA"/>
</dbReference>
<reference evidence="1 2" key="1">
    <citation type="journal article" date="2019" name="Sci. Rep.">
        <title>Orb-weaving spider Araneus ventricosus genome elucidates the spidroin gene catalogue.</title>
        <authorList>
            <person name="Kono N."/>
            <person name="Nakamura H."/>
            <person name="Ohtoshi R."/>
            <person name="Moran D.A.P."/>
            <person name="Shinohara A."/>
            <person name="Yoshida Y."/>
            <person name="Fujiwara M."/>
            <person name="Mori M."/>
            <person name="Tomita M."/>
            <person name="Arakawa K."/>
        </authorList>
    </citation>
    <scope>NUCLEOTIDE SEQUENCE [LARGE SCALE GENOMIC DNA]</scope>
</reference>
<evidence type="ECO:0000313" key="1">
    <source>
        <dbReference type="EMBL" id="GBN65165.1"/>
    </source>
</evidence>